<evidence type="ECO:0000313" key="5">
    <source>
        <dbReference type="EMBL" id="KJQ62848.1"/>
    </source>
</evidence>
<keyword evidence="3" id="KW-0812">Transmembrane</keyword>
<keyword evidence="3" id="KW-1133">Transmembrane helix</keyword>
<feature type="domain" description="Beta-ketoacyl-[acyl-carrier-protein] synthase III C-terminal" evidence="4">
    <location>
        <begin position="3"/>
        <end position="78"/>
    </location>
</feature>
<keyword evidence="1 5" id="KW-0808">Transferase</keyword>
<dbReference type="InterPro" id="IPR016039">
    <property type="entry name" value="Thiolase-like"/>
</dbReference>
<dbReference type="PATRIC" id="fig|28037.209.peg.1345"/>
<comment type="caution">
    <text evidence="5">The sequence shown here is derived from an EMBL/GenBank/DDBJ whole genome shotgun (WGS) entry which is preliminary data.</text>
</comment>
<sequence>MEYNIPHQASRALPLVMEKLGVGENQYLNLLTDYGNMVSVSVPFGLSYSLDHGLVKEGDIVYLMGTVAGMTVNMLALKL</sequence>
<dbReference type="Proteomes" id="UP000033657">
    <property type="component" value="Unassembled WGS sequence"/>
</dbReference>
<accession>A0A0F2CVU5</accession>
<dbReference type="InterPro" id="IPR013747">
    <property type="entry name" value="ACP_syn_III_C"/>
</dbReference>
<evidence type="ECO:0000256" key="3">
    <source>
        <dbReference type="SAM" id="Phobius"/>
    </source>
</evidence>
<organism evidence="5 6">
    <name type="scientific">Streptococcus oralis subsp. oralis</name>
    <dbReference type="NCBI Taxonomy" id="1891914"/>
    <lineage>
        <taxon>Bacteria</taxon>
        <taxon>Bacillati</taxon>
        <taxon>Bacillota</taxon>
        <taxon>Bacilli</taxon>
        <taxon>Lactobacillales</taxon>
        <taxon>Streptococcaceae</taxon>
        <taxon>Streptococcus</taxon>
    </lineage>
</organism>
<proteinExistence type="predicted"/>
<dbReference type="AlphaFoldDB" id="A0A0F2CVU5"/>
<dbReference type="GO" id="GO:0033818">
    <property type="term" value="F:beta-ketoacyl-acyl-carrier-protein synthase III activity"/>
    <property type="evidence" value="ECO:0007669"/>
    <property type="project" value="UniProtKB-EC"/>
</dbReference>
<dbReference type="EC" id="2.3.1.180" evidence="5"/>
<dbReference type="Pfam" id="PF08541">
    <property type="entry name" value="ACP_syn_III_C"/>
    <property type="match status" value="1"/>
</dbReference>
<evidence type="ECO:0000256" key="2">
    <source>
        <dbReference type="ARBA" id="ARBA00023315"/>
    </source>
</evidence>
<dbReference type="PANTHER" id="PTHR34069">
    <property type="entry name" value="3-OXOACYL-[ACYL-CARRIER-PROTEIN] SYNTHASE 3"/>
    <property type="match status" value="1"/>
</dbReference>
<gene>
    <name evidence="5" type="primary">fabH_1</name>
    <name evidence="5" type="ORF">TZ87_01377</name>
</gene>
<evidence type="ECO:0000313" key="6">
    <source>
        <dbReference type="Proteomes" id="UP000033657"/>
    </source>
</evidence>
<dbReference type="PANTHER" id="PTHR34069:SF2">
    <property type="entry name" value="BETA-KETOACYL-[ACYL-CARRIER-PROTEIN] SYNTHASE III"/>
    <property type="match status" value="1"/>
</dbReference>
<evidence type="ECO:0000259" key="4">
    <source>
        <dbReference type="Pfam" id="PF08541"/>
    </source>
</evidence>
<protein>
    <submittedName>
        <fullName evidence="5">3-oxoacyl-[acyl-carrier-protein] synthase 3</fullName>
        <ecNumber evidence="5">2.3.1.180</ecNumber>
    </submittedName>
</protein>
<reference evidence="5 6" key="1">
    <citation type="submission" date="2015-02" db="EMBL/GenBank/DDBJ databases">
        <title>Evolution of amylase-binding proteins of oral streptococcal species.</title>
        <authorList>
            <person name="Haase E.M."/>
        </authorList>
    </citation>
    <scope>NUCLEOTIDE SEQUENCE [LARGE SCALE GENOMIC DNA]</scope>
    <source>
        <strain evidence="5 6">COL85/1862</strain>
    </source>
</reference>
<dbReference type="EMBL" id="JYGM01000008">
    <property type="protein sequence ID" value="KJQ62848.1"/>
    <property type="molecule type" value="Genomic_DNA"/>
</dbReference>
<name>A0A0F2CVU5_STROR</name>
<keyword evidence="3" id="KW-0472">Membrane</keyword>
<feature type="transmembrane region" description="Helical" evidence="3">
    <location>
        <begin position="60"/>
        <end position="77"/>
    </location>
</feature>
<dbReference type="SUPFAM" id="SSF53901">
    <property type="entry name" value="Thiolase-like"/>
    <property type="match status" value="1"/>
</dbReference>
<dbReference type="Gene3D" id="3.40.47.10">
    <property type="match status" value="1"/>
</dbReference>
<dbReference type="GO" id="GO:0044550">
    <property type="term" value="P:secondary metabolite biosynthetic process"/>
    <property type="evidence" value="ECO:0007669"/>
    <property type="project" value="TreeGrafter"/>
</dbReference>
<evidence type="ECO:0000256" key="1">
    <source>
        <dbReference type="ARBA" id="ARBA00022679"/>
    </source>
</evidence>
<keyword evidence="2 5" id="KW-0012">Acyltransferase</keyword>